<feature type="region of interest" description="Disordered" evidence="1">
    <location>
        <begin position="1"/>
        <end position="166"/>
    </location>
</feature>
<feature type="compositionally biased region" description="Basic and acidic residues" evidence="1">
    <location>
        <begin position="243"/>
        <end position="259"/>
    </location>
</feature>
<dbReference type="EMBL" id="KZ819397">
    <property type="protein sequence ID" value="PWN41212.1"/>
    <property type="molecule type" value="Genomic_DNA"/>
</dbReference>
<dbReference type="Proteomes" id="UP000245783">
    <property type="component" value="Unassembled WGS sequence"/>
</dbReference>
<name>A0A316VUW1_9BASI</name>
<evidence type="ECO:0000313" key="3">
    <source>
        <dbReference type="Proteomes" id="UP000245783"/>
    </source>
</evidence>
<proteinExistence type="predicted"/>
<feature type="region of interest" description="Disordered" evidence="1">
    <location>
        <begin position="630"/>
        <end position="734"/>
    </location>
</feature>
<feature type="compositionally biased region" description="Polar residues" evidence="1">
    <location>
        <begin position="483"/>
        <end position="505"/>
    </location>
</feature>
<evidence type="ECO:0000256" key="1">
    <source>
        <dbReference type="SAM" id="MobiDB-lite"/>
    </source>
</evidence>
<reference evidence="2 3" key="1">
    <citation type="journal article" date="2018" name="Mol. Biol. Evol.">
        <title>Broad Genomic Sampling Reveals a Smut Pathogenic Ancestry of the Fungal Clade Ustilaginomycotina.</title>
        <authorList>
            <person name="Kijpornyongpan T."/>
            <person name="Mondo S.J."/>
            <person name="Barry K."/>
            <person name="Sandor L."/>
            <person name="Lee J."/>
            <person name="Lipzen A."/>
            <person name="Pangilinan J."/>
            <person name="LaButti K."/>
            <person name="Hainaut M."/>
            <person name="Henrissat B."/>
            <person name="Grigoriev I.V."/>
            <person name="Spatafora J.W."/>
            <person name="Aime M.C."/>
        </authorList>
    </citation>
    <scope>NUCLEOTIDE SEQUENCE [LARGE SCALE GENOMIC DNA]</scope>
    <source>
        <strain evidence="2 3">MCA 4658</strain>
    </source>
</reference>
<feature type="compositionally biased region" description="Polar residues" evidence="1">
    <location>
        <begin position="1"/>
        <end position="11"/>
    </location>
</feature>
<feature type="region of interest" description="Disordered" evidence="1">
    <location>
        <begin position="224"/>
        <end position="365"/>
    </location>
</feature>
<protein>
    <submittedName>
        <fullName evidence="2">Uncharacterized protein</fullName>
    </submittedName>
</protein>
<feature type="compositionally biased region" description="Polar residues" evidence="1">
    <location>
        <begin position="634"/>
        <end position="646"/>
    </location>
</feature>
<dbReference type="GeneID" id="37032604"/>
<feature type="compositionally biased region" description="Basic residues" evidence="1">
    <location>
        <begin position="664"/>
        <end position="673"/>
    </location>
</feature>
<feature type="compositionally biased region" description="Basic residues" evidence="1">
    <location>
        <begin position="691"/>
        <end position="704"/>
    </location>
</feature>
<feature type="compositionally biased region" description="Low complexity" evidence="1">
    <location>
        <begin position="262"/>
        <end position="272"/>
    </location>
</feature>
<feature type="compositionally biased region" description="Basic and acidic residues" evidence="1">
    <location>
        <begin position="147"/>
        <end position="166"/>
    </location>
</feature>
<dbReference type="OrthoDB" id="3366292at2759"/>
<organism evidence="2 3">
    <name type="scientific">Ceraceosorus guamensis</name>
    <dbReference type="NCBI Taxonomy" id="1522189"/>
    <lineage>
        <taxon>Eukaryota</taxon>
        <taxon>Fungi</taxon>
        <taxon>Dikarya</taxon>
        <taxon>Basidiomycota</taxon>
        <taxon>Ustilaginomycotina</taxon>
        <taxon>Exobasidiomycetes</taxon>
        <taxon>Ceraceosorales</taxon>
        <taxon>Ceraceosoraceae</taxon>
        <taxon>Ceraceosorus</taxon>
    </lineage>
</organism>
<sequence>MQASGSFSQLRTGRPRPADLISPHRISSSESQPWPSPSFNASHGASSHAKGTAMQVDADPMRPSSKLLGLRSPISIDGLPPTPVTAGLRLSPLHINSHGASGSASNNADASLADGSQQRTKLPGLSSMISNSGLDSPPLSARPPVEAIRDRQISGESDPSDKEVLQDEEHIVPASCPADVAAPRTSATGIFPGLEAEWTRPGYNRSSSDVAVPRAPRIGYAALPPGPSASWATPNDQAGPSDEAVRARRWMDMPRDEGIKGLGLSLSASRSSNPAQGSPTDLTPRLGSFSMNSPMATPMVGGMPRSARQMPGAPNLHASSGRFEDLLPTSPPSASFASSNWNTDLRFEGQPHTAPPATAPSWTPRAVRAAEMERERTVQIEGGMPHSQGLQGLGVRFVLPPVSATIDPHFSRAAPQAPLRDVMAEPDEVSQMASASLKRSSSSTSFSQRSTGLTPHIEKTRLTPYSAGGRPKQGNAGSPPARTGSSTAAEGDTAETSPALRTQSKARSDLLRESALAAAASLPFEGFTGSAAAATTASPTKPSSRNAKQPGDAMELASSPLVPSDRRSVSPQGRKRSVEELEVASALMKSAPAASGKADLSPWGVFDLSSPNEGNSWTPLGPPVACANGKGVLGSTNANVGKSSRGASLGKGKARMIDAQPSKKSSKKIRRGHRGEDKENASSESGDSTTHHPRSRSGSQHRHVAPGAKDVFGSATNSPALGGAGAVRRFVGIR</sequence>
<keyword evidence="3" id="KW-1185">Reference proteome</keyword>
<dbReference type="InParanoid" id="A0A316VUW1"/>
<feature type="compositionally biased region" description="Low complexity" evidence="1">
    <location>
        <begin position="96"/>
        <end position="116"/>
    </location>
</feature>
<gene>
    <name evidence="2" type="ORF">IE81DRAFT_184735</name>
</gene>
<feature type="region of interest" description="Disordered" evidence="1">
    <location>
        <begin position="531"/>
        <end position="581"/>
    </location>
</feature>
<evidence type="ECO:0000313" key="2">
    <source>
        <dbReference type="EMBL" id="PWN41212.1"/>
    </source>
</evidence>
<feature type="compositionally biased region" description="Low complexity" evidence="1">
    <location>
        <begin position="531"/>
        <end position="544"/>
    </location>
</feature>
<feature type="compositionally biased region" description="Low complexity" evidence="1">
    <location>
        <begin position="430"/>
        <end position="451"/>
    </location>
</feature>
<accession>A0A316VUW1</accession>
<dbReference type="RefSeq" id="XP_025368372.1">
    <property type="nucleotide sequence ID" value="XM_025510734.1"/>
</dbReference>
<feature type="region of interest" description="Disordered" evidence="1">
    <location>
        <begin position="411"/>
        <end position="508"/>
    </location>
</feature>
<dbReference type="AlphaFoldDB" id="A0A316VUW1"/>